<keyword evidence="2" id="KW-1185">Reference proteome</keyword>
<accession>A0A2G2Z7T6</accession>
<name>A0A2G2Z7T6_CAPAN</name>
<comment type="caution">
    <text evidence="1">The sequence shown here is derived from an EMBL/GenBank/DDBJ whole genome shotgun (WGS) entry which is preliminary data.</text>
</comment>
<gene>
    <name evidence="1" type="ORF">T459_16125</name>
</gene>
<dbReference type="Proteomes" id="UP000222542">
    <property type="component" value="Unassembled WGS sequence"/>
</dbReference>
<dbReference type="AlphaFoldDB" id="A0A2G2Z7T6"/>
<protein>
    <submittedName>
        <fullName evidence="1">Uncharacterized protein</fullName>
    </submittedName>
</protein>
<evidence type="ECO:0000313" key="2">
    <source>
        <dbReference type="Proteomes" id="UP000222542"/>
    </source>
</evidence>
<reference evidence="1 2" key="1">
    <citation type="journal article" date="2014" name="Nat. Genet.">
        <title>Genome sequence of the hot pepper provides insights into the evolution of pungency in Capsicum species.</title>
        <authorList>
            <person name="Kim S."/>
            <person name="Park M."/>
            <person name="Yeom S.I."/>
            <person name="Kim Y.M."/>
            <person name="Lee J.M."/>
            <person name="Lee H.A."/>
            <person name="Seo E."/>
            <person name="Choi J."/>
            <person name="Cheong K."/>
            <person name="Kim K.T."/>
            <person name="Jung K."/>
            <person name="Lee G.W."/>
            <person name="Oh S.K."/>
            <person name="Bae C."/>
            <person name="Kim S.B."/>
            <person name="Lee H.Y."/>
            <person name="Kim S.Y."/>
            <person name="Kim M.S."/>
            <person name="Kang B.C."/>
            <person name="Jo Y.D."/>
            <person name="Yang H.B."/>
            <person name="Jeong H.J."/>
            <person name="Kang W.H."/>
            <person name="Kwon J.K."/>
            <person name="Shin C."/>
            <person name="Lim J.Y."/>
            <person name="Park J.H."/>
            <person name="Huh J.H."/>
            <person name="Kim J.S."/>
            <person name="Kim B.D."/>
            <person name="Cohen O."/>
            <person name="Paran I."/>
            <person name="Suh M.C."/>
            <person name="Lee S.B."/>
            <person name="Kim Y.K."/>
            <person name="Shin Y."/>
            <person name="Noh S.J."/>
            <person name="Park J."/>
            <person name="Seo Y.S."/>
            <person name="Kwon S.Y."/>
            <person name="Kim H.A."/>
            <person name="Park J.M."/>
            <person name="Kim H.J."/>
            <person name="Choi S.B."/>
            <person name="Bosland P.W."/>
            <person name="Reeves G."/>
            <person name="Jo S.H."/>
            <person name="Lee B.W."/>
            <person name="Cho H.T."/>
            <person name="Choi H.S."/>
            <person name="Lee M.S."/>
            <person name="Yu Y."/>
            <person name="Do Choi Y."/>
            <person name="Park B.S."/>
            <person name="van Deynze A."/>
            <person name="Ashrafi H."/>
            <person name="Hill T."/>
            <person name="Kim W.T."/>
            <person name="Pai H.S."/>
            <person name="Ahn H.K."/>
            <person name="Yeam I."/>
            <person name="Giovannoni J.J."/>
            <person name="Rose J.K."/>
            <person name="Sorensen I."/>
            <person name="Lee S.J."/>
            <person name="Kim R.W."/>
            <person name="Choi I.Y."/>
            <person name="Choi B.S."/>
            <person name="Lim J.S."/>
            <person name="Lee Y.H."/>
            <person name="Choi D."/>
        </authorList>
    </citation>
    <scope>NUCLEOTIDE SEQUENCE [LARGE SCALE GENOMIC DNA]</scope>
    <source>
        <strain evidence="2">cv. CM334</strain>
    </source>
</reference>
<dbReference type="Gramene" id="PHT78073">
    <property type="protein sequence ID" value="PHT78073"/>
    <property type="gene ID" value="T459_16125"/>
</dbReference>
<reference evidence="1 2" key="2">
    <citation type="journal article" date="2017" name="Genome Biol.">
        <title>New reference genome sequences of hot pepper reveal the massive evolution of plant disease-resistance genes by retroduplication.</title>
        <authorList>
            <person name="Kim S."/>
            <person name="Park J."/>
            <person name="Yeom S.I."/>
            <person name="Kim Y.M."/>
            <person name="Seo E."/>
            <person name="Kim K.T."/>
            <person name="Kim M.S."/>
            <person name="Lee J.M."/>
            <person name="Cheong K."/>
            <person name="Shin H.S."/>
            <person name="Kim S.B."/>
            <person name="Han K."/>
            <person name="Lee J."/>
            <person name="Park M."/>
            <person name="Lee H.A."/>
            <person name="Lee H.Y."/>
            <person name="Lee Y."/>
            <person name="Oh S."/>
            <person name="Lee J.H."/>
            <person name="Choi E."/>
            <person name="Choi E."/>
            <person name="Lee S.E."/>
            <person name="Jeon J."/>
            <person name="Kim H."/>
            <person name="Choi G."/>
            <person name="Song H."/>
            <person name="Lee J."/>
            <person name="Lee S.C."/>
            <person name="Kwon J.K."/>
            <person name="Lee H.Y."/>
            <person name="Koo N."/>
            <person name="Hong Y."/>
            <person name="Kim R.W."/>
            <person name="Kang W.H."/>
            <person name="Huh J.H."/>
            <person name="Kang B.C."/>
            <person name="Yang T.J."/>
            <person name="Lee Y.H."/>
            <person name="Bennetzen J.L."/>
            <person name="Choi D."/>
        </authorList>
    </citation>
    <scope>NUCLEOTIDE SEQUENCE [LARGE SCALE GENOMIC DNA]</scope>
    <source>
        <strain evidence="2">cv. CM334</strain>
    </source>
</reference>
<proteinExistence type="predicted"/>
<sequence length="226" mass="25886">MPAEIEDIILQKILLVSIVGSMENDTRIVDLEMMAAEILRKEPLFQYVVNCYCRALEEGKKISLMKDKNMRESMDFFKLGNGEFECVSVDFRGFKFYGCIYGGSNSRGVTIPPGFLDELHKDGNFDSMDLILKCQVLVNHPWWIPKGVYLNRRFVEMTSIVGPLYRSFLPDDLKLMETYSILLEDNTDGTCPAYGVQTRSSVTTQFGQPKHYTVLMTPKDHKLTHD</sequence>
<dbReference type="EMBL" id="AYRZ02000006">
    <property type="protein sequence ID" value="PHT78073.1"/>
    <property type="molecule type" value="Genomic_DNA"/>
</dbReference>
<dbReference type="STRING" id="4072.A0A2G2Z7T6"/>
<organism evidence="1 2">
    <name type="scientific">Capsicum annuum</name>
    <name type="common">Capsicum pepper</name>
    <dbReference type="NCBI Taxonomy" id="4072"/>
    <lineage>
        <taxon>Eukaryota</taxon>
        <taxon>Viridiplantae</taxon>
        <taxon>Streptophyta</taxon>
        <taxon>Embryophyta</taxon>
        <taxon>Tracheophyta</taxon>
        <taxon>Spermatophyta</taxon>
        <taxon>Magnoliopsida</taxon>
        <taxon>eudicotyledons</taxon>
        <taxon>Gunneridae</taxon>
        <taxon>Pentapetalae</taxon>
        <taxon>asterids</taxon>
        <taxon>lamiids</taxon>
        <taxon>Solanales</taxon>
        <taxon>Solanaceae</taxon>
        <taxon>Solanoideae</taxon>
        <taxon>Capsiceae</taxon>
        <taxon>Capsicum</taxon>
    </lineage>
</organism>
<evidence type="ECO:0000313" key="1">
    <source>
        <dbReference type="EMBL" id="PHT78073.1"/>
    </source>
</evidence>